<evidence type="ECO:0000313" key="3">
    <source>
        <dbReference type="EMBL" id="MFB9097983.1"/>
    </source>
</evidence>
<organism evidence="3 4">
    <name type="scientific">Flavobacterium jumunjinense</name>
    <dbReference type="NCBI Taxonomy" id="998845"/>
    <lineage>
        <taxon>Bacteria</taxon>
        <taxon>Pseudomonadati</taxon>
        <taxon>Bacteroidota</taxon>
        <taxon>Flavobacteriia</taxon>
        <taxon>Flavobacteriales</taxon>
        <taxon>Flavobacteriaceae</taxon>
        <taxon>Flavobacterium</taxon>
    </lineage>
</organism>
<sequence length="234" mass="27132">MKKITQILVIAILSLGFSTAKASDKKVFDDVNENYYPPVDYRNADPIVFLERGIEFYVFPNGDFDFNTVETTAPRSSSGRENRNTTYGAPGVRTRSYNHYSPRNYGTKIEHDYYGRVRRIGNVFINYDFDGRVKRVGSVYMRYNSFALTQIGGMRIVYDRHGCIVNSIGYVNASSHSHGYSHQNNHYQADNYYNNNNDADNYNADNDEDYYYYRKDGSKSKMSKDDIKELKEKN</sequence>
<comment type="caution">
    <text evidence="3">The sequence shown here is derived from an EMBL/GenBank/DDBJ whole genome shotgun (WGS) entry which is preliminary data.</text>
</comment>
<reference evidence="3 4" key="1">
    <citation type="submission" date="2024-09" db="EMBL/GenBank/DDBJ databases">
        <authorList>
            <person name="Sun Q."/>
            <person name="Mori K."/>
        </authorList>
    </citation>
    <scope>NUCLEOTIDE SEQUENCE [LARGE SCALE GENOMIC DNA]</scope>
    <source>
        <strain evidence="3 4">CECT 7955</strain>
    </source>
</reference>
<evidence type="ECO:0000313" key="4">
    <source>
        <dbReference type="Proteomes" id="UP001589607"/>
    </source>
</evidence>
<feature type="region of interest" description="Disordered" evidence="1">
    <location>
        <begin position="181"/>
        <end position="206"/>
    </location>
</feature>
<evidence type="ECO:0000256" key="2">
    <source>
        <dbReference type="SAM" id="SignalP"/>
    </source>
</evidence>
<feature type="signal peptide" evidence="2">
    <location>
        <begin position="1"/>
        <end position="22"/>
    </location>
</feature>
<dbReference type="RefSeq" id="WP_236456014.1">
    <property type="nucleotide sequence ID" value="NZ_CBCSGE010000003.1"/>
</dbReference>
<feature type="region of interest" description="Disordered" evidence="1">
    <location>
        <begin position="70"/>
        <end position="93"/>
    </location>
</feature>
<feature type="compositionally biased region" description="Low complexity" evidence="1">
    <location>
        <begin position="184"/>
        <end position="204"/>
    </location>
</feature>
<feature type="chain" id="PRO_5045690458" evidence="2">
    <location>
        <begin position="23"/>
        <end position="234"/>
    </location>
</feature>
<dbReference type="EMBL" id="JBHMEY010000067">
    <property type="protein sequence ID" value="MFB9097983.1"/>
    <property type="molecule type" value="Genomic_DNA"/>
</dbReference>
<name>A0ABV5GRK9_9FLAO</name>
<protein>
    <submittedName>
        <fullName evidence="3">Uncharacterized protein</fullName>
    </submittedName>
</protein>
<accession>A0ABV5GRK9</accession>
<proteinExistence type="predicted"/>
<gene>
    <name evidence="3" type="ORF">ACFFVF_15810</name>
</gene>
<keyword evidence="4" id="KW-1185">Reference proteome</keyword>
<evidence type="ECO:0000256" key="1">
    <source>
        <dbReference type="SAM" id="MobiDB-lite"/>
    </source>
</evidence>
<keyword evidence="2" id="KW-0732">Signal</keyword>
<dbReference type="Proteomes" id="UP001589607">
    <property type="component" value="Unassembled WGS sequence"/>
</dbReference>